<dbReference type="FunFam" id="3.30.830.10:FF:000011">
    <property type="entry name" value="Presequence protease, mitochondrial"/>
    <property type="match status" value="1"/>
</dbReference>
<dbReference type="Pfam" id="PF00675">
    <property type="entry name" value="Peptidase_M16"/>
    <property type="match status" value="1"/>
</dbReference>
<dbReference type="OMA" id="NYLYYIR"/>
<dbReference type="AlphaFoldDB" id="T1IPH2"/>
<dbReference type="HOGENOM" id="CLU_009165_0_0_1"/>
<evidence type="ECO:0000256" key="9">
    <source>
        <dbReference type="ARBA" id="ARBA00022946"/>
    </source>
</evidence>
<comment type="cofactor">
    <cofactor evidence="1">
        <name>Zn(2+)</name>
        <dbReference type="ChEBI" id="CHEBI:29105"/>
    </cofactor>
</comment>
<dbReference type="GO" id="GO:0046872">
    <property type="term" value="F:metal ion binding"/>
    <property type="evidence" value="ECO:0007669"/>
    <property type="project" value="UniProtKB-KW"/>
</dbReference>
<dbReference type="InterPro" id="IPR011765">
    <property type="entry name" value="Pept_M16_N"/>
</dbReference>
<dbReference type="FunFam" id="3.30.830.10:FF:000009">
    <property type="entry name" value="Presequence protease, mitochondrial"/>
    <property type="match status" value="1"/>
</dbReference>
<dbReference type="SMART" id="SM01264">
    <property type="entry name" value="M16C_associated"/>
    <property type="match status" value="1"/>
</dbReference>
<organism evidence="13 14">
    <name type="scientific">Strigamia maritima</name>
    <name type="common">European centipede</name>
    <name type="synonym">Geophilus maritimus</name>
    <dbReference type="NCBI Taxonomy" id="126957"/>
    <lineage>
        <taxon>Eukaryota</taxon>
        <taxon>Metazoa</taxon>
        <taxon>Ecdysozoa</taxon>
        <taxon>Arthropoda</taxon>
        <taxon>Myriapoda</taxon>
        <taxon>Chilopoda</taxon>
        <taxon>Pleurostigmophora</taxon>
        <taxon>Geophilomorpha</taxon>
        <taxon>Linotaeniidae</taxon>
        <taxon>Strigamia</taxon>
    </lineage>
</organism>
<dbReference type="Proteomes" id="UP000014500">
    <property type="component" value="Unassembled WGS sequence"/>
</dbReference>
<dbReference type="InterPro" id="IPR011249">
    <property type="entry name" value="Metalloenz_LuxS/M16"/>
</dbReference>
<dbReference type="Gene3D" id="3.30.830.10">
    <property type="entry name" value="Metalloenzyme, LuxS/M16 peptidase-like"/>
    <property type="match status" value="4"/>
</dbReference>
<dbReference type="InterPro" id="IPR007863">
    <property type="entry name" value="Peptidase_M16_C"/>
</dbReference>
<dbReference type="InterPro" id="IPR013578">
    <property type="entry name" value="Peptidase_M16C_assoc"/>
</dbReference>
<evidence type="ECO:0000256" key="11">
    <source>
        <dbReference type="ARBA" id="ARBA00023128"/>
    </source>
</evidence>
<sequence length="1007" mass="114364">MRFLLASKLFSRLKNRRFTSILTATKPTEAASTQLSLKNFNPGTKTLGFTVKNVQPVPELLLTVVELTHDQTGAEYIHVARNDDNNAFSIAFRTTPTDSTGVSHILEHTVLCGSKKYPCRDPFFKMANRSLATYMNALTGLDYTMYPFATQNAKDFRNLMNVYIDAVFAPHLREIDFRQEGWRLENENINDPNSPLVVRGIVFNEMKGAFANSEDLFGQRLINNLLPTHTYANVSGGEPIKILDLTWDQLKHFHQTHYHPSNSRIYTYGNFPLNDHLQALSEALSTFSPIQASTEVPFEQRWTEPRKMEISCRVDPLLPNSEKNTTLAMSYLLGCTSDVQENATLQILSLLLTSEPNSPFYKSLLEPNIGANYSPYTGYLNHTREGMFSIGLQGVYPNDVEKVCGIIETTFDEVIKNGFHAKEIEAVLHNIELGNKLVTTNFGLDLAMCITPLWNHNANVTDMLKVNEIIRKFRENWSKNPQFLQDLVTKYFKNNPHRLTLVMKPESTYEQNESNQETEKLKEMTKKLNEEEKRNIHHFGLKLKAHQDEKEDISCLPTLQLSDIKKEILMTDFEKYKIAQQPVYFSVQPTNGVNHFRGLFSIADLPANLRSLVPLFCNVATKMGAGDYDYKKLSQNIDLHTGGMNLFPNIENWNHLSYGELNQGIGLHSHCLDRNTMKMFELWNLIFNNATFNNVDRLSTLIQMETNKLVSGLPTTGSAYAVNCASSSLTKAASLKFHFSGMKYVTEMRKLAEKSDLTDVLSSLQLIADSVFVMHNCSFAMNSSSTSAKNVLEELIYGLKSSTVHLKPSTLTIERPSRYHYVLPLPVNYIGKSILTVLMGHRDSANLAIAAEVMTNKFLHREIREKGGAYGGRAMYDNTSGIFSFYSYRDPNNLKTLDMFNEAVDWIIKGEFTLQDVDEAKLSIFQRVDKPMSPGDRGSRMFFKGSSDDEFQEYRKRLFASSKDKIVEAAKKYLADPRKTGICILGPECSTIKNDRTWLTITEYKEL</sequence>
<reference evidence="13" key="2">
    <citation type="submission" date="2015-02" db="UniProtKB">
        <authorList>
            <consortium name="EnsemblMetazoa"/>
        </authorList>
    </citation>
    <scope>IDENTIFICATION</scope>
</reference>
<dbReference type="Pfam" id="PF22516">
    <property type="entry name" value="PreP_C"/>
    <property type="match status" value="1"/>
</dbReference>
<keyword evidence="10" id="KW-0482">Metalloprotease</keyword>
<comment type="subcellular location">
    <subcellularLocation>
        <location evidence="2">Mitochondrion</location>
    </subcellularLocation>
</comment>
<evidence type="ECO:0000256" key="7">
    <source>
        <dbReference type="ARBA" id="ARBA00022801"/>
    </source>
</evidence>
<proteinExistence type="inferred from homology"/>
<feature type="domain" description="Peptidase M16C associated" evidence="12">
    <location>
        <begin position="503"/>
        <end position="751"/>
    </location>
</feature>
<evidence type="ECO:0000256" key="6">
    <source>
        <dbReference type="ARBA" id="ARBA00022723"/>
    </source>
</evidence>
<evidence type="ECO:0000313" key="13">
    <source>
        <dbReference type="EnsemblMetazoa" id="SMAR002924-PA"/>
    </source>
</evidence>
<keyword evidence="9" id="KW-0809">Transit peptide</keyword>
<dbReference type="InterPro" id="IPR055130">
    <property type="entry name" value="PreP_C"/>
</dbReference>
<dbReference type="STRING" id="126957.T1IPH2"/>
<keyword evidence="11" id="KW-0496">Mitochondrion</keyword>
<evidence type="ECO:0000313" key="14">
    <source>
        <dbReference type="Proteomes" id="UP000014500"/>
    </source>
</evidence>
<dbReference type="Pfam" id="PF05193">
    <property type="entry name" value="Peptidase_M16_C"/>
    <property type="match status" value="1"/>
</dbReference>
<evidence type="ECO:0000256" key="3">
    <source>
        <dbReference type="ARBA" id="ARBA00007575"/>
    </source>
</evidence>
<dbReference type="GO" id="GO:0016485">
    <property type="term" value="P:protein processing"/>
    <property type="evidence" value="ECO:0007669"/>
    <property type="project" value="TreeGrafter"/>
</dbReference>
<name>T1IPH2_STRMM</name>
<keyword evidence="7" id="KW-0378">Hydrolase</keyword>
<dbReference type="GO" id="GO:0004222">
    <property type="term" value="F:metalloendopeptidase activity"/>
    <property type="evidence" value="ECO:0007669"/>
    <property type="project" value="TreeGrafter"/>
</dbReference>
<comment type="similarity">
    <text evidence="3">Belongs to the peptidase M16 family. PreP subfamily.</text>
</comment>
<dbReference type="SUPFAM" id="SSF63411">
    <property type="entry name" value="LuxS/MPP-like metallohydrolase"/>
    <property type="match status" value="4"/>
</dbReference>
<dbReference type="EnsemblMetazoa" id="SMAR002924-RA">
    <property type="protein sequence ID" value="SMAR002924-PA"/>
    <property type="gene ID" value="SMAR002924"/>
</dbReference>
<dbReference type="GO" id="GO:0005759">
    <property type="term" value="C:mitochondrial matrix"/>
    <property type="evidence" value="ECO:0007669"/>
    <property type="project" value="TreeGrafter"/>
</dbReference>
<dbReference type="FunFam" id="3.30.830.10:FF:000013">
    <property type="entry name" value="Mitochondrial presequence protease"/>
    <property type="match status" value="1"/>
</dbReference>
<dbReference type="PANTHER" id="PTHR43016">
    <property type="entry name" value="PRESEQUENCE PROTEASE"/>
    <property type="match status" value="1"/>
</dbReference>
<dbReference type="PhylomeDB" id="T1IPH2"/>
<dbReference type="PANTHER" id="PTHR43016:SF13">
    <property type="entry name" value="PRESEQUENCE PROTEASE, MITOCHONDRIAL"/>
    <property type="match status" value="1"/>
</dbReference>
<evidence type="ECO:0000256" key="1">
    <source>
        <dbReference type="ARBA" id="ARBA00001947"/>
    </source>
</evidence>
<evidence type="ECO:0000259" key="12">
    <source>
        <dbReference type="SMART" id="SM01264"/>
    </source>
</evidence>
<keyword evidence="8" id="KW-0862">Zinc</keyword>
<evidence type="ECO:0000256" key="8">
    <source>
        <dbReference type="ARBA" id="ARBA00022833"/>
    </source>
</evidence>
<accession>T1IPH2</accession>
<keyword evidence="5" id="KW-0645">Protease</keyword>
<evidence type="ECO:0000256" key="2">
    <source>
        <dbReference type="ARBA" id="ARBA00004173"/>
    </source>
</evidence>
<evidence type="ECO:0000256" key="4">
    <source>
        <dbReference type="ARBA" id="ARBA00020167"/>
    </source>
</evidence>
<keyword evidence="14" id="KW-1185">Reference proteome</keyword>
<reference evidence="14" key="1">
    <citation type="submission" date="2011-05" db="EMBL/GenBank/DDBJ databases">
        <authorList>
            <person name="Richards S.R."/>
            <person name="Qu J."/>
            <person name="Jiang H."/>
            <person name="Jhangiani S.N."/>
            <person name="Agravi P."/>
            <person name="Goodspeed R."/>
            <person name="Gross S."/>
            <person name="Mandapat C."/>
            <person name="Jackson L."/>
            <person name="Mathew T."/>
            <person name="Pu L."/>
            <person name="Thornton R."/>
            <person name="Saada N."/>
            <person name="Wilczek-Boney K.B."/>
            <person name="Lee S."/>
            <person name="Kovar C."/>
            <person name="Wu Y."/>
            <person name="Scherer S.E."/>
            <person name="Worley K.C."/>
            <person name="Muzny D.M."/>
            <person name="Gibbs R."/>
        </authorList>
    </citation>
    <scope>NUCLEOTIDE SEQUENCE</scope>
    <source>
        <strain evidence="14">Brora</strain>
    </source>
</reference>
<dbReference type="eggNOG" id="KOG2019">
    <property type="taxonomic scope" value="Eukaryota"/>
</dbReference>
<dbReference type="EMBL" id="JH431262">
    <property type="status" value="NOT_ANNOTATED_CDS"/>
    <property type="molecule type" value="Genomic_DNA"/>
</dbReference>
<dbReference type="Pfam" id="PF08367">
    <property type="entry name" value="M16C_assoc"/>
    <property type="match status" value="1"/>
</dbReference>
<protein>
    <recommendedName>
        <fullName evidence="4">Presequence protease, mitochondrial</fullName>
    </recommendedName>
</protein>
<evidence type="ECO:0000256" key="10">
    <source>
        <dbReference type="ARBA" id="ARBA00023049"/>
    </source>
</evidence>
<evidence type="ECO:0000256" key="5">
    <source>
        <dbReference type="ARBA" id="ARBA00022670"/>
    </source>
</evidence>
<keyword evidence="6" id="KW-0479">Metal-binding</keyword>